<dbReference type="InterPro" id="IPR002818">
    <property type="entry name" value="DJ-1/PfpI"/>
</dbReference>
<dbReference type="Proteomes" id="UP000565579">
    <property type="component" value="Unassembled WGS sequence"/>
</dbReference>
<dbReference type="AlphaFoldDB" id="A0A7X0U394"/>
<dbReference type="PANTHER" id="PTHR43130">
    <property type="entry name" value="ARAC-FAMILY TRANSCRIPTIONAL REGULATOR"/>
    <property type="match status" value="1"/>
</dbReference>
<reference evidence="2 3" key="1">
    <citation type="submission" date="2020-08" db="EMBL/GenBank/DDBJ databases">
        <title>Sequencing the genomes of 1000 actinobacteria strains.</title>
        <authorList>
            <person name="Klenk H.-P."/>
        </authorList>
    </citation>
    <scope>NUCLEOTIDE SEQUENCE [LARGE SCALE GENOMIC DNA]</scope>
    <source>
        <strain evidence="2 3">DSM 43768</strain>
    </source>
</reference>
<dbReference type="InterPro" id="IPR029062">
    <property type="entry name" value="Class_I_gatase-like"/>
</dbReference>
<dbReference type="RefSeq" id="WP_185107330.1">
    <property type="nucleotide sequence ID" value="NZ_BAAAXY010000072.1"/>
</dbReference>
<evidence type="ECO:0000313" key="3">
    <source>
        <dbReference type="Proteomes" id="UP000565579"/>
    </source>
</evidence>
<accession>A0A7X0U394</accession>
<name>A0A7X0U394_9ACTN</name>
<dbReference type="SUPFAM" id="SSF52317">
    <property type="entry name" value="Class I glutamine amidotransferase-like"/>
    <property type="match status" value="1"/>
</dbReference>
<sequence>MRADIVVFDGADDLDVVGPYEVLGLAGRAGQGVTVRLVCLDGPRTVTTAGGLPLPAADWAPQEADVVIVPGGGYARSETSGIRAELDSGRLPAALAAAARPGLVLASVCTGAMLLAAAGLLTGRACTTHHRAVEDLVAAGGRHVDARVVDDGDLVTAGGITSGLDLAIWLIERYRGAQAAALVQQVLEYERREPLWRSGDPVASGAAR</sequence>
<evidence type="ECO:0000313" key="2">
    <source>
        <dbReference type="EMBL" id="MBB6553244.1"/>
    </source>
</evidence>
<gene>
    <name evidence="2" type="ORF">HD593_008039</name>
</gene>
<comment type="caution">
    <text evidence="2">The sequence shown here is derived from an EMBL/GenBank/DDBJ whole genome shotgun (WGS) entry which is preliminary data.</text>
</comment>
<organism evidence="2 3">
    <name type="scientific">Nonomuraea rubra</name>
    <dbReference type="NCBI Taxonomy" id="46180"/>
    <lineage>
        <taxon>Bacteria</taxon>
        <taxon>Bacillati</taxon>
        <taxon>Actinomycetota</taxon>
        <taxon>Actinomycetes</taxon>
        <taxon>Streptosporangiales</taxon>
        <taxon>Streptosporangiaceae</taxon>
        <taxon>Nonomuraea</taxon>
    </lineage>
</organism>
<evidence type="ECO:0000259" key="1">
    <source>
        <dbReference type="Pfam" id="PF01965"/>
    </source>
</evidence>
<dbReference type="Gene3D" id="3.40.50.880">
    <property type="match status" value="1"/>
</dbReference>
<dbReference type="PANTHER" id="PTHR43130:SF2">
    <property type="entry name" value="DJ-1_PFPI DOMAIN-CONTAINING PROTEIN"/>
    <property type="match status" value="1"/>
</dbReference>
<feature type="domain" description="DJ-1/PfpI" evidence="1">
    <location>
        <begin position="2"/>
        <end position="172"/>
    </location>
</feature>
<dbReference type="Pfam" id="PF01965">
    <property type="entry name" value="DJ-1_PfpI"/>
    <property type="match status" value="1"/>
</dbReference>
<dbReference type="InterPro" id="IPR052158">
    <property type="entry name" value="INH-QAR"/>
</dbReference>
<dbReference type="GO" id="GO:0006355">
    <property type="term" value="P:regulation of DNA-templated transcription"/>
    <property type="evidence" value="ECO:0007669"/>
    <property type="project" value="TreeGrafter"/>
</dbReference>
<keyword evidence="3" id="KW-1185">Reference proteome</keyword>
<proteinExistence type="predicted"/>
<protein>
    <submittedName>
        <fullName evidence="2">Transcriptional regulator GlxA family with amidase domain</fullName>
    </submittedName>
</protein>
<dbReference type="EMBL" id="JACHMI010000001">
    <property type="protein sequence ID" value="MBB6553244.1"/>
    <property type="molecule type" value="Genomic_DNA"/>
</dbReference>